<organism evidence="3">
    <name type="scientific">Picea sitchensis</name>
    <name type="common">Sitka spruce</name>
    <name type="synonym">Pinus sitchensis</name>
    <dbReference type="NCBI Taxonomy" id="3332"/>
    <lineage>
        <taxon>Eukaryota</taxon>
        <taxon>Viridiplantae</taxon>
        <taxon>Streptophyta</taxon>
        <taxon>Embryophyta</taxon>
        <taxon>Tracheophyta</taxon>
        <taxon>Spermatophyta</taxon>
        <taxon>Pinopsida</taxon>
        <taxon>Pinidae</taxon>
        <taxon>Conifers I</taxon>
        <taxon>Pinales</taxon>
        <taxon>Pinaceae</taxon>
        <taxon>Picea</taxon>
    </lineage>
</organism>
<dbReference type="PIRSF" id="PIRSF005211">
    <property type="entry name" value="Ab_hydro_YheT"/>
    <property type="match status" value="1"/>
</dbReference>
<dbReference type="Pfam" id="PF00561">
    <property type="entry name" value="Abhydrolase_1"/>
    <property type="match status" value="1"/>
</dbReference>
<dbReference type="ESTHER" id="picgl-emb8">
    <property type="family name" value="abh_upf0017"/>
</dbReference>
<name>A9NXG7_PICSI</name>
<dbReference type="OMA" id="SASFMGD"/>
<evidence type="ECO:0000313" key="3">
    <source>
        <dbReference type="EMBL" id="ABK25328.1"/>
    </source>
</evidence>
<proteinExistence type="evidence at transcript level"/>
<accession>A9NXG7</accession>
<comment type="similarity">
    <text evidence="1">Belongs to the AB hydrolase superfamily. AB hydrolase 4 family.</text>
</comment>
<evidence type="ECO:0000259" key="2">
    <source>
        <dbReference type="Pfam" id="PF00561"/>
    </source>
</evidence>
<evidence type="ECO:0000256" key="1">
    <source>
        <dbReference type="ARBA" id="ARBA00010884"/>
    </source>
</evidence>
<dbReference type="InterPro" id="IPR050960">
    <property type="entry name" value="AB_hydrolase_4_sf"/>
</dbReference>
<dbReference type="InterPro" id="IPR029058">
    <property type="entry name" value="AB_hydrolase_fold"/>
</dbReference>
<reference evidence="3" key="1">
    <citation type="journal article" date="2008" name="BMC Genomics">
        <title>A conifer genomics resource of 200,000 spruce (Picea spp.) ESTs and 6,464 high-quality, sequence-finished full-length cDNAs for Sitka spruce (Picea sitchensis).</title>
        <authorList>
            <person name="Ralph S.G."/>
            <person name="Chun H.J."/>
            <person name="Kolosova N."/>
            <person name="Cooper D."/>
            <person name="Oddy C."/>
            <person name="Ritland C.E."/>
            <person name="Kirkpatrick R."/>
            <person name="Moore R."/>
            <person name="Barber S."/>
            <person name="Holt R.A."/>
            <person name="Jones S.J."/>
            <person name="Marra M.A."/>
            <person name="Douglas C.J."/>
            <person name="Ritland K."/>
            <person name="Bohlmann J."/>
        </authorList>
    </citation>
    <scope>NUCLEOTIDE SEQUENCE</scope>
    <source>
        <tissue evidence="3">Green portion of the leader tissue</tissue>
    </source>
</reference>
<dbReference type="PANTHER" id="PTHR10794">
    <property type="entry name" value="ABHYDROLASE DOMAIN-CONTAINING PROTEIN"/>
    <property type="match status" value="1"/>
</dbReference>
<dbReference type="SUPFAM" id="SSF53474">
    <property type="entry name" value="alpha/beta-Hydrolases"/>
    <property type="match status" value="1"/>
</dbReference>
<dbReference type="EMBL" id="EF086039">
    <property type="protein sequence ID" value="ABK25328.1"/>
    <property type="molecule type" value="mRNA"/>
</dbReference>
<dbReference type="InterPro" id="IPR000073">
    <property type="entry name" value="AB_hydrolase_1"/>
</dbReference>
<dbReference type="GO" id="GO:0047372">
    <property type="term" value="F:monoacylglycerol lipase activity"/>
    <property type="evidence" value="ECO:0007669"/>
    <property type="project" value="TreeGrafter"/>
</dbReference>
<dbReference type="Gene3D" id="3.40.50.1820">
    <property type="entry name" value="alpha/beta hydrolase"/>
    <property type="match status" value="1"/>
</dbReference>
<sequence>MAISSRSVGTTEIHCNFPQNPFRRISRRFSQFREGFPAKKPAAGACEEQDELTSGAAARIHRRDKQLPEIIGSDRELMSKLTTLGRPYRHFPFMGNRHVETIFASVFRSLPEIKFRRECLRMEDGGTVALDWPFAGADAELWNGELPVNSPVLILLPGLTGGSDDSYVRHMLLRARKHGWHSVVFNSRGCADSPVTTPQFYSASFTKDLCQVVKHVAVRFSESNIYAVGWSVGANILVRYLGEVAGNCPLSGAVSLCNPFNLVIADKDFHKGFNNVYDKALARGLRKIFQKHTRLFEEIEGEYNIPMVAKAKSVRDFDEGLTRGCK</sequence>
<protein>
    <recommendedName>
        <fullName evidence="2">AB hydrolase-1 domain-containing protein</fullName>
    </recommendedName>
</protein>
<feature type="domain" description="AB hydrolase-1" evidence="2">
    <location>
        <begin position="151"/>
        <end position="290"/>
    </location>
</feature>
<dbReference type="PANTHER" id="PTHR10794:SF84">
    <property type="entry name" value="ESTERASE_LIPASE_THIOESTERASE FAMILY PROTEIN"/>
    <property type="match status" value="1"/>
</dbReference>
<dbReference type="InterPro" id="IPR012020">
    <property type="entry name" value="ABHD4"/>
</dbReference>
<dbReference type="AlphaFoldDB" id="A9NXG7"/>
<dbReference type="GO" id="GO:0034338">
    <property type="term" value="F:short-chain carboxylesterase activity"/>
    <property type="evidence" value="ECO:0007669"/>
    <property type="project" value="TreeGrafter"/>
</dbReference>